<reference evidence="3 4" key="1">
    <citation type="submission" date="2019-03" db="EMBL/GenBank/DDBJ databases">
        <title>Genomic Encyclopedia of Type Strains, Phase IV (KMG-IV): sequencing the most valuable type-strain genomes for metagenomic binning, comparative biology and taxonomic classification.</title>
        <authorList>
            <person name="Goeker M."/>
        </authorList>
    </citation>
    <scope>NUCLEOTIDE SEQUENCE [LARGE SCALE GENOMIC DNA]</scope>
    <source>
        <strain evidence="3 4">DSM 103792</strain>
    </source>
</reference>
<gene>
    <name evidence="3" type="ORF">EV696_1374</name>
</gene>
<organism evidence="3 4">
    <name type="scientific">Permianibacter aggregans</name>
    <dbReference type="NCBI Taxonomy" id="1510150"/>
    <lineage>
        <taxon>Bacteria</taxon>
        <taxon>Pseudomonadati</taxon>
        <taxon>Pseudomonadota</taxon>
        <taxon>Gammaproteobacteria</taxon>
        <taxon>Pseudomonadales</taxon>
        <taxon>Pseudomonadaceae</taxon>
        <taxon>Permianibacter</taxon>
    </lineage>
</organism>
<evidence type="ECO:0000256" key="1">
    <source>
        <dbReference type="SAM" id="MobiDB-lite"/>
    </source>
</evidence>
<dbReference type="Proteomes" id="UP000295375">
    <property type="component" value="Unassembled WGS sequence"/>
</dbReference>
<protein>
    <recommendedName>
        <fullName evidence="5">Repeat protein (TIGR03806 family)</fullName>
    </recommendedName>
</protein>
<dbReference type="EMBL" id="SNYM01000037">
    <property type="protein sequence ID" value="TDQ41831.1"/>
    <property type="molecule type" value="Genomic_DNA"/>
</dbReference>
<sequence>MFGKHVFHSTLNTVWRRALLLCWMGTVLAATPEPALSPLPETLSATGLFTPGKPQQVLAGIYSFSPQYPLWSDGAIKQRWIYLPPNRVIDASNPDAWQFPNGTKLWKTFGHQQRVETRFIERLSDGSWRFAAYVWNAEQTEALLAPANGVTVNAEGAPGSRYPIPARDDCLACHEGAAVPVLGFGALQLSPDRDGNAPHAEPFRVDQLDLTALVRLGLLRNLPETFLQKPPRIAASSAVERSALGYLHSNCGHCHNHNGPLALLDLDLSQSVSDSKPVSQRELFLRSQFRLRGHTDAIKRIEPGQPESSVLALRMGTRDAISQMPPLGTRVIDDEGLAMVIRWIQHDLQSRAENHDDETFTANPSARQPAVAGAANLSRHRAEQR</sequence>
<name>A0A4R6U6E2_9GAMM</name>
<evidence type="ECO:0000313" key="4">
    <source>
        <dbReference type="Proteomes" id="UP000295375"/>
    </source>
</evidence>
<evidence type="ECO:0000313" key="3">
    <source>
        <dbReference type="EMBL" id="TDQ41831.1"/>
    </source>
</evidence>
<comment type="caution">
    <text evidence="3">The sequence shown here is derived from an EMBL/GenBank/DDBJ whole genome shotgun (WGS) entry which is preliminary data.</text>
</comment>
<dbReference type="OrthoDB" id="338827at2"/>
<keyword evidence="2" id="KW-0732">Signal</keyword>
<dbReference type="AlphaFoldDB" id="A0A4R6U6E2"/>
<accession>A0A4R6U6E2</accession>
<proteinExistence type="predicted"/>
<feature type="chain" id="PRO_5020949863" description="Repeat protein (TIGR03806 family)" evidence="2">
    <location>
        <begin position="30"/>
        <end position="385"/>
    </location>
</feature>
<keyword evidence="4" id="KW-1185">Reference proteome</keyword>
<dbReference type="RefSeq" id="WP_133593915.1">
    <property type="nucleotide sequence ID" value="NZ_CP037953.1"/>
</dbReference>
<feature type="signal peptide" evidence="2">
    <location>
        <begin position="1"/>
        <end position="29"/>
    </location>
</feature>
<evidence type="ECO:0008006" key="5">
    <source>
        <dbReference type="Google" id="ProtNLM"/>
    </source>
</evidence>
<feature type="region of interest" description="Disordered" evidence="1">
    <location>
        <begin position="354"/>
        <end position="385"/>
    </location>
</feature>
<evidence type="ECO:0000256" key="2">
    <source>
        <dbReference type="SAM" id="SignalP"/>
    </source>
</evidence>